<reference evidence="2" key="1">
    <citation type="journal article" date="2019" name="Gigascience">
        <title>De novo genome assembly of the endangered Acer yangbiense, a plant species with extremely small populations endemic to Yunnan Province, China.</title>
        <authorList>
            <person name="Yang J."/>
            <person name="Wariss H.M."/>
            <person name="Tao L."/>
            <person name="Zhang R."/>
            <person name="Yun Q."/>
            <person name="Hollingsworth P."/>
            <person name="Dao Z."/>
            <person name="Luo G."/>
            <person name="Guo H."/>
            <person name="Ma Y."/>
            <person name="Sun W."/>
        </authorList>
    </citation>
    <scope>NUCLEOTIDE SEQUENCE [LARGE SCALE GENOMIC DNA]</scope>
    <source>
        <strain evidence="2">cv. Malutang</strain>
    </source>
</reference>
<dbReference type="Gene3D" id="3.30.559.10">
    <property type="entry name" value="Chloramphenicol acetyltransferase-like domain"/>
    <property type="match status" value="1"/>
</dbReference>
<protein>
    <submittedName>
        <fullName evidence="1">Uncharacterized protein</fullName>
    </submittedName>
</protein>
<evidence type="ECO:0000313" key="2">
    <source>
        <dbReference type="Proteomes" id="UP000323000"/>
    </source>
</evidence>
<sequence length="219" mass="25032">MAYGDKNLVPKVEIEAVQTMTTVKQTDPWQTWRVLATDPVGSGIFRRCLNIVVYYKMVEEDSSWIVVGWIKESLGTVLADQPILSGRLRGTSSEDIGELEIVSNYSGVRLIEAKIPKTLSQFLDHQSKKLVKNLKLSLCFGMMLMTKILSSLHCFIFSLDKESDKKLILARVEEVEREVGSKMASKFPVYLRKSYNKIKIEYCTKNVDHDQQLELIEYS</sequence>
<dbReference type="OrthoDB" id="756073at2759"/>
<evidence type="ECO:0000313" key="1">
    <source>
        <dbReference type="EMBL" id="TXG51215.1"/>
    </source>
</evidence>
<dbReference type="InterPro" id="IPR023213">
    <property type="entry name" value="CAT-like_dom_sf"/>
</dbReference>
<organism evidence="1 2">
    <name type="scientific">Acer yangbiense</name>
    <dbReference type="NCBI Taxonomy" id="1000413"/>
    <lineage>
        <taxon>Eukaryota</taxon>
        <taxon>Viridiplantae</taxon>
        <taxon>Streptophyta</taxon>
        <taxon>Embryophyta</taxon>
        <taxon>Tracheophyta</taxon>
        <taxon>Spermatophyta</taxon>
        <taxon>Magnoliopsida</taxon>
        <taxon>eudicotyledons</taxon>
        <taxon>Gunneridae</taxon>
        <taxon>Pentapetalae</taxon>
        <taxon>rosids</taxon>
        <taxon>malvids</taxon>
        <taxon>Sapindales</taxon>
        <taxon>Sapindaceae</taxon>
        <taxon>Hippocastanoideae</taxon>
        <taxon>Acereae</taxon>
        <taxon>Acer</taxon>
    </lineage>
</organism>
<gene>
    <name evidence="1" type="ORF">EZV62_023739</name>
</gene>
<name>A0A5C7H3D3_9ROSI</name>
<dbReference type="EMBL" id="VAHF01000011">
    <property type="protein sequence ID" value="TXG51215.1"/>
    <property type="molecule type" value="Genomic_DNA"/>
</dbReference>
<dbReference type="AlphaFoldDB" id="A0A5C7H3D3"/>
<dbReference type="Proteomes" id="UP000323000">
    <property type="component" value="Chromosome 11"/>
</dbReference>
<accession>A0A5C7H3D3</accession>
<comment type="caution">
    <text evidence="1">The sequence shown here is derived from an EMBL/GenBank/DDBJ whole genome shotgun (WGS) entry which is preliminary data.</text>
</comment>
<keyword evidence="2" id="KW-1185">Reference proteome</keyword>
<proteinExistence type="predicted"/>